<gene>
    <name evidence="1" type="ORF">MmiAt1_16540</name>
</gene>
<name>A0ABU3VRK8_9EURY</name>
<evidence type="ECO:0000313" key="1">
    <source>
        <dbReference type="EMBL" id="MDV0446044.1"/>
    </source>
</evidence>
<dbReference type="Proteomes" id="UP001272052">
    <property type="component" value="Unassembled WGS sequence"/>
</dbReference>
<evidence type="ECO:0000313" key="2">
    <source>
        <dbReference type="Proteomes" id="UP001272052"/>
    </source>
</evidence>
<dbReference type="RefSeq" id="WP_318786483.1">
    <property type="nucleotide sequence ID" value="NZ_JAWDKC010000030.1"/>
</dbReference>
<accession>A0ABU3VRK8</accession>
<keyword evidence="2" id="KW-1185">Reference proteome</keyword>
<dbReference type="EMBL" id="JAWDKC010000030">
    <property type="protein sequence ID" value="MDV0446044.1"/>
    <property type="molecule type" value="Genomic_DNA"/>
</dbReference>
<sequence>MTKKYQKCSFCNKVLQMDLAAFITSAQTPVCQECFFNLVYLIAEREETMLSDDSNEEF</sequence>
<proteinExistence type="predicted"/>
<comment type="caution">
    <text evidence="1">The sequence shown here is derived from an EMBL/GenBank/DDBJ whole genome shotgun (WGS) entry which is preliminary data.</text>
</comment>
<organism evidence="1 2">
    <name type="scientific">Methanimicrococcus hacksteinii</name>
    <dbReference type="NCBI Taxonomy" id="3028293"/>
    <lineage>
        <taxon>Archaea</taxon>
        <taxon>Methanobacteriati</taxon>
        <taxon>Methanobacteriota</taxon>
        <taxon>Stenosarchaea group</taxon>
        <taxon>Methanomicrobia</taxon>
        <taxon>Methanosarcinales</taxon>
        <taxon>Methanosarcinaceae</taxon>
        <taxon>Methanimicrococcus</taxon>
    </lineage>
</organism>
<protein>
    <submittedName>
        <fullName evidence="1">Uncharacterized protein</fullName>
    </submittedName>
</protein>
<reference evidence="1 2" key="1">
    <citation type="submission" date="2023-06" db="EMBL/GenBank/DDBJ databases">
        <title>Genome sequence of Methanimicrococcus sp. At1.</title>
        <authorList>
            <person name="Protasov E."/>
            <person name="Platt K."/>
            <person name="Poehlein A."/>
            <person name="Daniel R."/>
            <person name="Brune A."/>
        </authorList>
    </citation>
    <scope>NUCLEOTIDE SEQUENCE [LARGE SCALE GENOMIC DNA]</scope>
    <source>
        <strain evidence="1 2">At1</strain>
    </source>
</reference>